<dbReference type="RefSeq" id="XP_054856494.1">
    <property type="nucleotide sequence ID" value="XM_055000519.1"/>
</dbReference>
<dbReference type="CTD" id="54682"/>
<feature type="region of interest" description="Disordered" evidence="7">
    <location>
        <begin position="244"/>
        <end position="336"/>
    </location>
</feature>
<dbReference type="PROSITE" id="PS50986">
    <property type="entry name" value="MANSC"/>
    <property type="match status" value="1"/>
</dbReference>
<feature type="compositionally biased region" description="Basic and acidic residues" evidence="7">
    <location>
        <begin position="186"/>
        <end position="199"/>
    </location>
</feature>
<keyword evidence="2 8" id="KW-0812">Transmembrane</keyword>
<evidence type="ECO:0000256" key="6">
    <source>
        <dbReference type="ARBA" id="ARBA00023180"/>
    </source>
</evidence>
<dbReference type="GO" id="GO:0016020">
    <property type="term" value="C:membrane"/>
    <property type="evidence" value="ECO:0007669"/>
    <property type="project" value="UniProtKB-SubCell"/>
</dbReference>
<name>A0AA97KKI3_EUBMA</name>
<evidence type="ECO:0000256" key="3">
    <source>
        <dbReference type="ARBA" id="ARBA00022729"/>
    </source>
</evidence>
<dbReference type="InterPro" id="IPR013980">
    <property type="entry name" value="MANSC_dom"/>
</dbReference>
<keyword evidence="11" id="KW-1185">Reference proteome</keyword>
<feature type="compositionally biased region" description="Polar residues" evidence="7">
    <location>
        <begin position="277"/>
        <end position="293"/>
    </location>
</feature>
<organism evidence="11 12">
    <name type="scientific">Eublepharis macularius</name>
    <name type="common">Leopard gecko</name>
    <name type="synonym">Cyrtodactylus macularius</name>
    <dbReference type="NCBI Taxonomy" id="481883"/>
    <lineage>
        <taxon>Eukaryota</taxon>
        <taxon>Metazoa</taxon>
        <taxon>Chordata</taxon>
        <taxon>Craniata</taxon>
        <taxon>Vertebrata</taxon>
        <taxon>Euteleostomi</taxon>
        <taxon>Lepidosauria</taxon>
        <taxon>Squamata</taxon>
        <taxon>Bifurcata</taxon>
        <taxon>Gekkota</taxon>
        <taxon>Eublepharidae</taxon>
        <taxon>Eublepharinae</taxon>
        <taxon>Eublepharis</taxon>
    </lineage>
</organism>
<dbReference type="SMART" id="SM00765">
    <property type="entry name" value="MANEC"/>
    <property type="match status" value="1"/>
</dbReference>
<evidence type="ECO:0000256" key="5">
    <source>
        <dbReference type="ARBA" id="ARBA00023136"/>
    </source>
</evidence>
<dbReference type="GeneID" id="129344043"/>
<feature type="region of interest" description="Disordered" evidence="7">
    <location>
        <begin position="186"/>
        <end position="225"/>
    </location>
</feature>
<dbReference type="PANTHER" id="PTHR46876:SF3">
    <property type="entry name" value="MANSC DOMAIN CONTAINING 1"/>
    <property type="match status" value="1"/>
</dbReference>
<dbReference type="InterPro" id="IPR011106">
    <property type="entry name" value="MANSC_N"/>
</dbReference>
<evidence type="ECO:0000256" key="4">
    <source>
        <dbReference type="ARBA" id="ARBA00022989"/>
    </source>
</evidence>
<sequence>MSLLTASCSACVAAVILCAVLELSQSRDCSTEKTENATVDLQVALSQGIRGADPVHVASWEACINICCFGKSISANKKCNLVVFKPQKKGNSPNCYLFYCPSEQACPVKQAAGLVTYRTIRDAEVLKPTSSSNKSLDLIVNGSFVSPKAVVLDVSSPTTPPNWLDPSQKSVTPKTSKVLFSQIDKPVDKIHEHSNHPKGEGANPSESSDSRLTDQTISSLTPATSPQNLVPIVQSTVKLPAVTRSTQASTVAVVPRSTAPSAGRTTADYGKSYMASARQSHPASQPTATSQARAGNPTPLPSSLSKKVSSAASHEAHLRDGQLSGESDAPDGAPGEAPYLGDKNVLLAALFFGVIFLLVAQVVIGQKMIESLRQKRYSRLDYLINGMYANV</sequence>
<keyword evidence="4 8" id="KW-1133">Transmembrane helix</keyword>
<protein>
    <submittedName>
        <fullName evidence="12">MANSC domain-containing protein 1</fullName>
    </submittedName>
</protein>
<keyword evidence="3 9" id="KW-0732">Signal</keyword>
<evidence type="ECO:0000256" key="2">
    <source>
        <dbReference type="ARBA" id="ARBA00022692"/>
    </source>
</evidence>
<dbReference type="Pfam" id="PF07502">
    <property type="entry name" value="MANEC"/>
    <property type="match status" value="1"/>
</dbReference>
<keyword evidence="6" id="KW-0325">Glycoprotein</keyword>
<proteinExistence type="predicted"/>
<feature type="chain" id="PRO_5041704114" evidence="9">
    <location>
        <begin position="27"/>
        <end position="391"/>
    </location>
</feature>
<feature type="domain" description="MANSC" evidence="10">
    <location>
        <begin position="33"/>
        <end position="117"/>
    </location>
</feature>
<feature type="signal peptide" evidence="9">
    <location>
        <begin position="1"/>
        <end position="26"/>
    </location>
</feature>
<evidence type="ECO:0000313" key="12">
    <source>
        <dbReference type="RefSeq" id="XP_054856494.1"/>
    </source>
</evidence>
<dbReference type="Proteomes" id="UP001190640">
    <property type="component" value="Chromosome 16"/>
</dbReference>
<dbReference type="PANTHER" id="PTHR46876">
    <property type="entry name" value="LOW-DENSITY LIPOPROTEIN RECEPTOR-RELATED PROTEIN 11"/>
    <property type="match status" value="1"/>
</dbReference>
<gene>
    <name evidence="12" type="primary">MANSC1</name>
</gene>
<evidence type="ECO:0000259" key="10">
    <source>
        <dbReference type="PROSITE" id="PS50986"/>
    </source>
</evidence>
<evidence type="ECO:0000256" key="1">
    <source>
        <dbReference type="ARBA" id="ARBA00004479"/>
    </source>
</evidence>
<evidence type="ECO:0000256" key="8">
    <source>
        <dbReference type="SAM" id="Phobius"/>
    </source>
</evidence>
<feature type="transmembrane region" description="Helical" evidence="8">
    <location>
        <begin position="345"/>
        <end position="365"/>
    </location>
</feature>
<evidence type="ECO:0000313" key="11">
    <source>
        <dbReference type="Proteomes" id="UP001190640"/>
    </source>
</evidence>
<reference evidence="12" key="1">
    <citation type="submission" date="2025-08" db="UniProtKB">
        <authorList>
            <consortium name="RefSeq"/>
        </authorList>
    </citation>
    <scope>IDENTIFICATION</scope>
    <source>
        <tissue evidence="12">Blood</tissue>
    </source>
</reference>
<dbReference type="InterPro" id="IPR041056">
    <property type="entry name" value="DUF5585"/>
</dbReference>
<comment type="subcellular location">
    <subcellularLocation>
        <location evidence="1">Membrane</location>
        <topology evidence="1">Single-pass type I membrane protein</topology>
    </subcellularLocation>
</comment>
<keyword evidence="5 8" id="KW-0472">Membrane</keyword>
<feature type="compositionally biased region" description="Polar residues" evidence="7">
    <location>
        <begin position="213"/>
        <end position="225"/>
    </location>
</feature>
<feature type="compositionally biased region" description="Low complexity" evidence="7">
    <location>
        <begin position="301"/>
        <end position="313"/>
    </location>
</feature>
<evidence type="ECO:0000256" key="7">
    <source>
        <dbReference type="SAM" id="MobiDB-lite"/>
    </source>
</evidence>
<dbReference type="AlphaFoldDB" id="A0AA97KKI3"/>
<dbReference type="KEGG" id="emc:129344043"/>
<dbReference type="Pfam" id="PF17823">
    <property type="entry name" value="DUF5585"/>
    <property type="match status" value="1"/>
</dbReference>
<accession>A0AA97KKI3</accession>
<evidence type="ECO:0000256" key="9">
    <source>
        <dbReference type="SAM" id="SignalP"/>
    </source>
</evidence>